<evidence type="ECO:0000313" key="1">
    <source>
        <dbReference type="Proteomes" id="UP000036681"/>
    </source>
</evidence>
<protein>
    <submittedName>
        <fullName evidence="2">Uncharacterized protein</fullName>
    </submittedName>
</protein>
<organism evidence="1 2">
    <name type="scientific">Ascaris lumbricoides</name>
    <name type="common">Giant roundworm</name>
    <dbReference type="NCBI Taxonomy" id="6252"/>
    <lineage>
        <taxon>Eukaryota</taxon>
        <taxon>Metazoa</taxon>
        <taxon>Ecdysozoa</taxon>
        <taxon>Nematoda</taxon>
        <taxon>Chromadorea</taxon>
        <taxon>Rhabditida</taxon>
        <taxon>Spirurina</taxon>
        <taxon>Ascaridomorpha</taxon>
        <taxon>Ascaridoidea</taxon>
        <taxon>Ascarididae</taxon>
        <taxon>Ascaris</taxon>
    </lineage>
</organism>
<name>A0A0M3I8U8_ASCLU</name>
<dbReference type="Proteomes" id="UP000036681">
    <property type="component" value="Unplaced"/>
</dbReference>
<accession>A0A0M3I8U8</accession>
<evidence type="ECO:0000313" key="2">
    <source>
        <dbReference type="WBParaSite" id="ALUE_0001381101-mRNA-1"/>
    </source>
</evidence>
<sequence length="44" mass="5472">MDHRQPRRRRWRRTGRPIDYYRNLQVLVGDVSLLFSSRANVRHH</sequence>
<dbReference type="AlphaFoldDB" id="A0A0M3I8U8"/>
<proteinExistence type="predicted"/>
<reference evidence="2" key="1">
    <citation type="submission" date="2017-02" db="UniProtKB">
        <authorList>
            <consortium name="WormBaseParasite"/>
        </authorList>
    </citation>
    <scope>IDENTIFICATION</scope>
</reference>
<dbReference type="WBParaSite" id="ALUE_0001381101-mRNA-1">
    <property type="protein sequence ID" value="ALUE_0001381101-mRNA-1"/>
    <property type="gene ID" value="ALUE_0001381101"/>
</dbReference>
<keyword evidence="1" id="KW-1185">Reference proteome</keyword>